<dbReference type="AlphaFoldDB" id="A0AAY4CVP5"/>
<dbReference type="Pfam" id="PF15018">
    <property type="entry name" value="InaF-motif"/>
    <property type="match status" value="1"/>
</dbReference>
<reference evidence="3" key="2">
    <citation type="submission" date="2025-08" db="UniProtKB">
        <authorList>
            <consortium name="Ensembl"/>
        </authorList>
    </citation>
    <scope>IDENTIFICATION</scope>
</reference>
<feature type="region of interest" description="Disordered" evidence="1">
    <location>
        <begin position="88"/>
        <end position="111"/>
    </location>
</feature>
<evidence type="ECO:0000256" key="1">
    <source>
        <dbReference type="SAM" id="MobiDB-lite"/>
    </source>
</evidence>
<dbReference type="Ensembl" id="ENSDCDT00010046881.1">
    <property type="protein sequence ID" value="ENSDCDP00010037322.1"/>
    <property type="gene ID" value="ENSDCDG00010024345.1"/>
</dbReference>
<evidence type="ECO:0000313" key="4">
    <source>
        <dbReference type="Proteomes" id="UP000694580"/>
    </source>
</evidence>
<keyword evidence="2" id="KW-0472">Membrane</keyword>
<keyword evidence="2" id="KW-0812">Transmembrane</keyword>
<sequence length="111" mass="12388">MRDRDFMRGKPVTYTGDKKARMAAKTNKKWVRLATVFAYVLSVSLAAVILAVYYSLVWKPASGSLTGPTATGNVSRVGANRTALRSEELRYDVTTPSRDTPRPPRGEVRRR</sequence>
<accession>A0AAY4CVP5</accession>
<reference evidence="3 4" key="1">
    <citation type="submission" date="2020-06" db="EMBL/GenBank/DDBJ databases">
        <authorList>
            <consortium name="Wellcome Sanger Institute Data Sharing"/>
        </authorList>
    </citation>
    <scope>NUCLEOTIDE SEQUENCE [LARGE SCALE GENOMIC DNA]</scope>
</reference>
<name>A0AAY4CVP5_9TELE</name>
<dbReference type="GeneTree" id="ENSGT00390000005766"/>
<evidence type="ECO:0008006" key="5">
    <source>
        <dbReference type="Google" id="ProtNLM"/>
    </source>
</evidence>
<organism evidence="3 4">
    <name type="scientific">Denticeps clupeoides</name>
    <name type="common">denticle herring</name>
    <dbReference type="NCBI Taxonomy" id="299321"/>
    <lineage>
        <taxon>Eukaryota</taxon>
        <taxon>Metazoa</taxon>
        <taxon>Chordata</taxon>
        <taxon>Craniata</taxon>
        <taxon>Vertebrata</taxon>
        <taxon>Euteleostomi</taxon>
        <taxon>Actinopterygii</taxon>
        <taxon>Neopterygii</taxon>
        <taxon>Teleostei</taxon>
        <taxon>Clupei</taxon>
        <taxon>Clupeiformes</taxon>
        <taxon>Denticipitoidei</taxon>
        <taxon>Denticipitidae</taxon>
        <taxon>Denticeps</taxon>
    </lineage>
</organism>
<dbReference type="InterPro" id="IPR029162">
    <property type="entry name" value="InaF-motif"/>
</dbReference>
<keyword evidence="2" id="KW-1133">Transmembrane helix</keyword>
<evidence type="ECO:0000313" key="3">
    <source>
        <dbReference type="Ensembl" id="ENSDCDP00010037322.1"/>
    </source>
</evidence>
<dbReference type="PANTHER" id="PTHR34929">
    <property type="entry name" value="ZGC:153157"/>
    <property type="match status" value="1"/>
</dbReference>
<gene>
    <name evidence="3" type="primary">INAFM2</name>
</gene>
<proteinExistence type="predicted"/>
<dbReference type="PANTHER" id="PTHR34929:SF1">
    <property type="entry name" value="INAF MOTIF CONTAINING 2"/>
    <property type="match status" value="1"/>
</dbReference>
<protein>
    <recommendedName>
        <fullName evidence="5">InaF motif containing 2</fullName>
    </recommendedName>
</protein>
<feature type="transmembrane region" description="Helical" evidence="2">
    <location>
        <begin position="30"/>
        <end position="56"/>
    </location>
</feature>
<reference evidence="3" key="3">
    <citation type="submission" date="2025-09" db="UniProtKB">
        <authorList>
            <consortium name="Ensembl"/>
        </authorList>
    </citation>
    <scope>IDENTIFICATION</scope>
</reference>
<keyword evidence="4" id="KW-1185">Reference proteome</keyword>
<dbReference type="Proteomes" id="UP000694580">
    <property type="component" value="Chromosome 14"/>
</dbReference>
<feature type="compositionally biased region" description="Basic and acidic residues" evidence="1">
    <location>
        <begin position="99"/>
        <end position="111"/>
    </location>
</feature>
<evidence type="ECO:0000256" key="2">
    <source>
        <dbReference type="SAM" id="Phobius"/>
    </source>
</evidence>